<sequence length="158" mass="16774">MTPLPRRRTSPRRRGSSLPRRSRTSTARPPTSRDGSSDGTRRISATAKRTSDRRATSPGEVTELVGAVDGPHVDIVANDWVRSVLATLPPRERSVIGLVDGLGIDTAMAAEILGISTVALRVARHRGLKRLKGSLGTPHLEVVRDSAPHPEAGPAAAS</sequence>
<name>A0A4P7UGN2_9ACTN</name>
<keyword evidence="2" id="KW-0805">Transcription regulation</keyword>
<feature type="compositionally biased region" description="Low complexity" evidence="5">
    <location>
        <begin position="24"/>
        <end position="33"/>
    </location>
</feature>
<dbReference type="InterPro" id="IPR036388">
    <property type="entry name" value="WH-like_DNA-bd_sf"/>
</dbReference>
<evidence type="ECO:0000256" key="3">
    <source>
        <dbReference type="ARBA" id="ARBA00023082"/>
    </source>
</evidence>
<dbReference type="GO" id="GO:0016987">
    <property type="term" value="F:sigma factor activity"/>
    <property type="evidence" value="ECO:0007669"/>
    <property type="project" value="UniProtKB-KW"/>
</dbReference>
<dbReference type="GO" id="GO:0003677">
    <property type="term" value="F:DNA binding"/>
    <property type="evidence" value="ECO:0007669"/>
    <property type="project" value="InterPro"/>
</dbReference>
<evidence type="ECO:0000259" key="6">
    <source>
        <dbReference type="Pfam" id="PF08281"/>
    </source>
</evidence>
<keyword evidence="3" id="KW-0731">Sigma factor</keyword>
<dbReference type="GO" id="GO:0006352">
    <property type="term" value="P:DNA-templated transcription initiation"/>
    <property type="evidence" value="ECO:0007669"/>
    <property type="project" value="InterPro"/>
</dbReference>
<dbReference type="KEGG" id="ndp:E2C04_17170"/>
<dbReference type="EMBL" id="CP038462">
    <property type="protein sequence ID" value="QCC78501.1"/>
    <property type="molecule type" value="Genomic_DNA"/>
</dbReference>
<dbReference type="InterPro" id="IPR013324">
    <property type="entry name" value="RNA_pol_sigma_r3/r4-like"/>
</dbReference>
<comment type="similarity">
    <text evidence="1">Belongs to the sigma-70 factor family. ECF subfamily.</text>
</comment>
<dbReference type="AlphaFoldDB" id="A0A4P7UGN2"/>
<dbReference type="Proteomes" id="UP000297025">
    <property type="component" value="Chromosome"/>
</dbReference>
<dbReference type="Gene3D" id="1.10.10.10">
    <property type="entry name" value="Winged helix-like DNA-binding domain superfamily/Winged helix DNA-binding domain"/>
    <property type="match status" value="1"/>
</dbReference>
<evidence type="ECO:0000313" key="8">
    <source>
        <dbReference type="Proteomes" id="UP000297025"/>
    </source>
</evidence>
<feature type="domain" description="RNA polymerase sigma factor 70 region 4 type 2" evidence="6">
    <location>
        <begin position="80"/>
        <end position="131"/>
    </location>
</feature>
<feature type="region of interest" description="Disordered" evidence="5">
    <location>
        <begin position="1"/>
        <end position="63"/>
    </location>
</feature>
<evidence type="ECO:0000256" key="4">
    <source>
        <dbReference type="ARBA" id="ARBA00023163"/>
    </source>
</evidence>
<reference evidence="7 8" key="1">
    <citation type="journal article" date="2008" name="Int. J. Syst. Evol. Microbiol.">
        <title>Nocardioides daphniae sp. nov., isolated from Daphnia cucullata (Crustacea: Cladocera).</title>
        <authorList>
            <person name="Toth E.M."/>
            <person name="Keki Z."/>
            <person name="Homonnay Z.G."/>
            <person name="Borsodi A.K."/>
            <person name="Marialigeti K."/>
            <person name="Schumann P."/>
        </authorList>
    </citation>
    <scope>NUCLEOTIDE SEQUENCE [LARGE SCALE GENOMIC DNA]</scope>
    <source>
        <strain evidence="7 8">JCM 16608</strain>
    </source>
</reference>
<feature type="compositionally biased region" description="Basic residues" evidence="5">
    <location>
        <begin position="1"/>
        <end position="23"/>
    </location>
</feature>
<keyword evidence="4" id="KW-0804">Transcription</keyword>
<organism evidence="7 8">
    <name type="scientific">Nocardioides daphniae</name>
    <dbReference type="NCBI Taxonomy" id="402297"/>
    <lineage>
        <taxon>Bacteria</taxon>
        <taxon>Bacillati</taxon>
        <taxon>Actinomycetota</taxon>
        <taxon>Actinomycetes</taxon>
        <taxon>Propionibacteriales</taxon>
        <taxon>Nocardioidaceae</taxon>
        <taxon>Nocardioides</taxon>
    </lineage>
</organism>
<evidence type="ECO:0000313" key="7">
    <source>
        <dbReference type="EMBL" id="QCC78501.1"/>
    </source>
</evidence>
<evidence type="ECO:0000256" key="1">
    <source>
        <dbReference type="ARBA" id="ARBA00010641"/>
    </source>
</evidence>
<evidence type="ECO:0000256" key="2">
    <source>
        <dbReference type="ARBA" id="ARBA00023015"/>
    </source>
</evidence>
<dbReference type="SUPFAM" id="SSF88659">
    <property type="entry name" value="Sigma3 and sigma4 domains of RNA polymerase sigma factors"/>
    <property type="match status" value="1"/>
</dbReference>
<evidence type="ECO:0000256" key="5">
    <source>
        <dbReference type="SAM" id="MobiDB-lite"/>
    </source>
</evidence>
<dbReference type="Pfam" id="PF08281">
    <property type="entry name" value="Sigma70_r4_2"/>
    <property type="match status" value="1"/>
</dbReference>
<dbReference type="InterPro" id="IPR013249">
    <property type="entry name" value="RNA_pol_sigma70_r4_t2"/>
</dbReference>
<protein>
    <submittedName>
        <fullName evidence="7">Sigma-70 family RNA polymerase sigma factor</fullName>
    </submittedName>
</protein>
<accession>A0A4P7UGN2</accession>
<gene>
    <name evidence="7" type="ORF">E2C04_17170</name>
</gene>
<proteinExistence type="inferred from homology"/>